<dbReference type="InterPro" id="IPR050445">
    <property type="entry name" value="Bact_polysacc_biosynth/exp"/>
</dbReference>
<feature type="domain" description="AAA" evidence="10">
    <location>
        <begin position="41"/>
        <end position="202"/>
    </location>
</feature>
<gene>
    <name evidence="11" type="ORF">ACFSB2_05660</name>
</gene>
<dbReference type="InterPro" id="IPR027417">
    <property type="entry name" value="P-loop_NTPase"/>
</dbReference>
<keyword evidence="12" id="KW-1185">Reference proteome</keyword>
<dbReference type="GO" id="GO:0004715">
    <property type="term" value="F:non-membrane spanning protein tyrosine kinase activity"/>
    <property type="evidence" value="ECO:0007669"/>
    <property type="project" value="UniProtKB-EC"/>
</dbReference>
<evidence type="ECO:0000259" key="10">
    <source>
        <dbReference type="Pfam" id="PF13614"/>
    </source>
</evidence>
<name>A0ABW4JEP0_9BACL</name>
<protein>
    <recommendedName>
        <fullName evidence="2">non-specific protein-tyrosine kinase</fullName>
        <ecNumber evidence="2">2.7.10.2</ecNumber>
    </recommendedName>
</protein>
<dbReference type="EMBL" id="JBHUCX010000018">
    <property type="protein sequence ID" value="MFD1674199.1"/>
    <property type="molecule type" value="Genomic_DNA"/>
</dbReference>
<keyword evidence="4" id="KW-0547">Nucleotide-binding</keyword>
<evidence type="ECO:0000256" key="7">
    <source>
        <dbReference type="ARBA" id="ARBA00023137"/>
    </source>
</evidence>
<sequence>MSIRNRGRKPIAQTNTRSPITESYRNVRTNIQFASVADTTKVILITSTVPSEGKTSTSSNLAIVSAQAGKRVLLIDADMRKPQIHQAFQISNLAGLTSLLIKEHTFAEAVIESETPGLFILPSGPIPPNPSEILSSQLFSDFIEQCQTEFDLVIIDTPPVLTVTDALVANRVADGVLFVIDSQRTNRVHVKKAVHALQQIDARILGVVLNRMKRSKGDLYYYQYYASNAN</sequence>
<comment type="similarity">
    <text evidence="1">Belongs to the CpsD/CapB family.</text>
</comment>
<feature type="region of interest" description="Disordered" evidence="9">
    <location>
        <begin position="1"/>
        <end position="20"/>
    </location>
</feature>
<comment type="catalytic activity">
    <reaction evidence="8">
        <text>L-tyrosyl-[protein] + ATP = O-phospho-L-tyrosyl-[protein] + ADP + H(+)</text>
        <dbReference type="Rhea" id="RHEA:10596"/>
        <dbReference type="Rhea" id="RHEA-COMP:10136"/>
        <dbReference type="Rhea" id="RHEA-COMP:20101"/>
        <dbReference type="ChEBI" id="CHEBI:15378"/>
        <dbReference type="ChEBI" id="CHEBI:30616"/>
        <dbReference type="ChEBI" id="CHEBI:46858"/>
        <dbReference type="ChEBI" id="CHEBI:61978"/>
        <dbReference type="ChEBI" id="CHEBI:456216"/>
        <dbReference type="EC" id="2.7.10.2"/>
    </reaction>
</comment>
<evidence type="ECO:0000256" key="8">
    <source>
        <dbReference type="ARBA" id="ARBA00051245"/>
    </source>
</evidence>
<evidence type="ECO:0000256" key="3">
    <source>
        <dbReference type="ARBA" id="ARBA00022679"/>
    </source>
</evidence>
<dbReference type="Proteomes" id="UP001597079">
    <property type="component" value="Unassembled WGS sequence"/>
</dbReference>
<evidence type="ECO:0000256" key="1">
    <source>
        <dbReference type="ARBA" id="ARBA00007316"/>
    </source>
</evidence>
<organism evidence="11 12">
    <name type="scientific">Alicyclobacillus fodiniaquatilis</name>
    <dbReference type="NCBI Taxonomy" id="1661150"/>
    <lineage>
        <taxon>Bacteria</taxon>
        <taxon>Bacillati</taxon>
        <taxon>Bacillota</taxon>
        <taxon>Bacilli</taxon>
        <taxon>Bacillales</taxon>
        <taxon>Alicyclobacillaceae</taxon>
        <taxon>Alicyclobacillus</taxon>
    </lineage>
</organism>
<keyword evidence="6" id="KW-0067">ATP-binding</keyword>
<dbReference type="Gene3D" id="3.40.50.300">
    <property type="entry name" value="P-loop containing nucleotide triphosphate hydrolases"/>
    <property type="match status" value="1"/>
</dbReference>
<evidence type="ECO:0000256" key="2">
    <source>
        <dbReference type="ARBA" id="ARBA00011903"/>
    </source>
</evidence>
<comment type="caution">
    <text evidence="11">The sequence shown here is derived from an EMBL/GenBank/DDBJ whole genome shotgun (WGS) entry which is preliminary data.</text>
</comment>
<evidence type="ECO:0000256" key="9">
    <source>
        <dbReference type="SAM" id="MobiDB-lite"/>
    </source>
</evidence>
<dbReference type="Pfam" id="PF13614">
    <property type="entry name" value="AAA_31"/>
    <property type="match status" value="1"/>
</dbReference>
<dbReference type="SUPFAM" id="SSF52540">
    <property type="entry name" value="P-loop containing nucleoside triphosphate hydrolases"/>
    <property type="match status" value="1"/>
</dbReference>
<keyword evidence="5 11" id="KW-0418">Kinase</keyword>
<keyword evidence="3 11" id="KW-0808">Transferase</keyword>
<evidence type="ECO:0000256" key="6">
    <source>
        <dbReference type="ARBA" id="ARBA00022840"/>
    </source>
</evidence>
<evidence type="ECO:0000256" key="5">
    <source>
        <dbReference type="ARBA" id="ARBA00022777"/>
    </source>
</evidence>
<dbReference type="NCBIfam" id="TIGR01007">
    <property type="entry name" value="eps_fam"/>
    <property type="match status" value="1"/>
</dbReference>
<dbReference type="CDD" id="cd05387">
    <property type="entry name" value="BY-kinase"/>
    <property type="match status" value="1"/>
</dbReference>
<evidence type="ECO:0000256" key="4">
    <source>
        <dbReference type="ARBA" id="ARBA00022741"/>
    </source>
</evidence>
<evidence type="ECO:0000313" key="11">
    <source>
        <dbReference type="EMBL" id="MFD1674199.1"/>
    </source>
</evidence>
<dbReference type="EC" id="2.7.10.2" evidence="2"/>
<dbReference type="RefSeq" id="WP_377942041.1">
    <property type="nucleotide sequence ID" value="NZ_JBHUCX010000018.1"/>
</dbReference>
<evidence type="ECO:0000313" key="12">
    <source>
        <dbReference type="Proteomes" id="UP001597079"/>
    </source>
</evidence>
<dbReference type="PANTHER" id="PTHR32309:SF13">
    <property type="entry name" value="FERRIC ENTEROBACTIN TRANSPORT PROTEIN FEPE"/>
    <property type="match status" value="1"/>
</dbReference>
<dbReference type="InterPro" id="IPR005702">
    <property type="entry name" value="Wzc-like_C"/>
</dbReference>
<accession>A0ABW4JEP0</accession>
<dbReference type="PANTHER" id="PTHR32309">
    <property type="entry name" value="TYROSINE-PROTEIN KINASE"/>
    <property type="match status" value="1"/>
</dbReference>
<proteinExistence type="inferred from homology"/>
<keyword evidence="7" id="KW-0829">Tyrosine-protein kinase</keyword>
<reference evidence="12" key="1">
    <citation type="journal article" date="2019" name="Int. J. Syst. Evol. Microbiol.">
        <title>The Global Catalogue of Microorganisms (GCM) 10K type strain sequencing project: providing services to taxonomists for standard genome sequencing and annotation.</title>
        <authorList>
            <consortium name="The Broad Institute Genomics Platform"/>
            <consortium name="The Broad Institute Genome Sequencing Center for Infectious Disease"/>
            <person name="Wu L."/>
            <person name="Ma J."/>
        </authorList>
    </citation>
    <scope>NUCLEOTIDE SEQUENCE [LARGE SCALE GENOMIC DNA]</scope>
    <source>
        <strain evidence="12">CGMCC 1.12286</strain>
    </source>
</reference>
<dbReference type="InterPro" id="IPR025669">
    <property type="entry name" value="AAA_dom"/>
</dbReference>